<dbReference type="PANTHER" id="PTHR30273">
    <property type="entry name" value="PERIPLASMIC SIGNAL SENSOR AND SIGMA FACTOR ACTIVATOR FECR-RELATED"/>
    <property type="match status" value="1"/>
</dbReference>
<dbReference type="InterPro" id="IPR012373">
    <property type="entry name" value="Ferrdict_sens_TM"/>
</dbReference>
<organism evidence="4 5">
    <name type="scientific">Butyricimonas hominis</name>
    <dbReference type="NCBI Taxonomy" id="2763032"/>
    <lineage>
        <taxon>Bacteria</taxon>
        <taxon>Pseudomonadati</taxon>
        <taxon>Bacteroidota</taxon>
        <taxon>Bacteroidia</taxon>
        <taxon>Bacteroidales</taxon>
        <taxon>Odoribacteraceae</taxon>
        <taxon>Butyricimonas</taxon>
    </lineage>
</organism>
<reference evidence="4 5" key="1">
    <citation type="submission" date="2020-08" db="EMBL/GenBank/DDBJ databases">
        <title>Genome public.</title>
        <authorList>
            <person name="Liu C."/>
            <person name="Sun Q."/>
        </authorList>
    </citation>
    <scope>NUCLEOTIDE SEQUENCE [LARGE SCALE GENOMIC DNA]</scope>
    <source>
        <strain evidence="4 5">NSJ-56</strain>
    </source>
</reference>
<evidence type="ECO:0000313" key="4">
    <source>
        <dbReference type="EMBL" id="MBC5621615.1"/>
    </source>
</evidence>
<dbReference type="Pfam" id="PF16344">
    <property type="entry name" value="FecR_C"/>
    <property type="match status" value="1"/>
</dbReference>
<protein>
    <submittedName>
        <fullName evidence="4">DUF4974 domain-containing protein</fullName>
    </submittedName>
</protein>
<evidence type="ECO:0000259" key="2">
    <source>
        <dbReference type="Pfam" id="PF04773"/>
    </source>
</evidence>
<dbReference type="Gene3D" id="2.60.120.1440">
    <property type="match status" value="1"/>
</dbReference>
<feature type="domain" description="FecR protein" evidence="2">
    <location>
        <begin position="187"/>
        <end position="274"/>
    </location>
</feature>
<dbReference type="Gene3D" id="3.55.50.30">
    <property type="match status" value="1"/>
</dbReference>
<evidence type="ECO:0000313" key="5">
    <source>
        <dbReference type="Proteomes" id="UP000646484"/>
    </source>
</evidence>
<accession>A0ABR7D2L4</accession>
<name>A0ABR7D2L4_9BACT</name>
<dbReference type="Proteomes" id="UP000646484">
    <property type="component" value="Unassembled WGS sequence"/>
</dbReference>
<gene>
    <name evidence="4" type="ORF">H8S64_10940</name>
</gene>
<dbReference type="PANTHER" id="PTHR30273:SF2">
    <property type="entry name" value="PROTEIN FECR"/>
    <property type="match status" value="1"/>
</dbReference>
<dbReference type="InterPro" id="IPR032508">
    <property type="entry name" value="FecR_C"/>
</dbReference>
<dbReference type="RefSeq" id="WP_186976088.1">
    <property type="nucleotide sequence ID" value="NZ_JACOOH010000004.1"/>
</dbReference>
<dbReference type="Pfam" id="PF04773">
    <property type="entry name" value="FecR"/>
    <property type="match status" value="1"/>
</dbReference>
<sequence length="391" mass="44567">MEKRNDESLEWTLIRKSLAEGLTKEEQEQLNAWLEASPEHRAFYNRISKFDRSEGIAGLSGETYQRDRNRYVDKFRQNKRKNSKRRLVYFTRYAAVFIMLLGVGLYFWYANGSREVMPENVLPVAVHGKAQPILVTGDGTRVNLAKESNLLKQLAGGVVSSGKDGIAYTESTNQGKKADHHTLIIPRGGEFRVELADGTVVWLNSESEFTYPVIFNDTTREVSLKGEAYFEVTKDKKPFKVSVNGVEVKVYGTRFNVNGYDPRQVQTVLVEGRVGVRSLEHASREWMMSPNEMAEVNTETGECVVTEVDASAYVAWKEGYFSFEGESLEQIMEKLGRWYDVEVVFAADDARSQRFSGRVDRSEDFRDVLNLLQRTLLVKFEVDGNKITITK</sequence>
<feature type="domain" description="Protein FecR C-terminal" evidence="3">
    <location>
        <begin position="320"/>
        <end position="389"/>
    </location>
</feature>
<feature type="transmembrane region" description="Helical" evidence="1">
    <location>
        <begin position="87"/>
        <end position="109"/>
    </location>
</feature>
<keyword evidence="1" id="KW-0812">Transmembrane</keyword>
<comment type="caution">
    <text evidence="4">The sequence shown here is derived from an EMBL/GenBank/DDBJ whole genome shotgun (WGS) entry which is preliminary data.</text>
</comment>
<keyword evidence="5" id="KW-1185">Reference proteome</keyword>
<proteinExistence type="predicted"/>
<keyword evidence="1" id="KW-1133">Transmembrane helix</keyword>
<dbReference type="EMBL" id="JACOOH010000004">
    <property type="protein sequence ID" value="MBC5621615.1"/>
    <property type="molecule type" value="Genomic_DNA"/>
</dbReference>
<evidence type="ECO:0000259" key="3">
    <source>
        <dbReference type="Pfam" id="PF16344"/>
    </source>
</evidence>
<keyword evidence="1" id="KW-0472">Membrane</keyword>
<evidence type="ECO:0000256" key="1">
    <source>
        <dbReference type="SAM" id="Phobius"/>
    </source>
</evidence>
<dbReference type="InterPro" id="IPR006860">
    <property type="entry name" value="FecR"/>
</dbReference>